<dbReference type="RefSeq" id="WP_082046711.1">
    <property type="nucleotide sequence ID" value="NZ_CP006880.1"/>
</dbReference>
<dbReference type="EMBL" id="CP006880">
    <property type="protein sequence ID" value="AJD45094.1"/>
    <property type="molecule type" value="Genomic_DNA"/>
</dbReference>
<dbReference type="NCBIfam" id="TIGR01444">
    <property type="entry name" value="fkbM_fam"/>
    <property type="match status" value="1"/>
</dbReference>
<keyword evidence="3" id="KW-0489">Methyltransferase</keyword>
<dbReference type="PANTHER" id="PTHR34203">
    <property type="entry name" value="METHYLTRANSFERASE, FKBM FAMILY PROTEIN"/>
    <property type="match status" value="1"/>
</dbReference>
<feature type="coiled-coil region" evidence="1">
    <location>
        <begin position="140"/>
        <end position="167"/>
    </location>
</feature>
<organism evidence="3 4">
    <name type="scientific">Rhizobium gallicum bv. gallicum R602sp</name>
    <dbReference type="NCBI Taxonomy" id="1041138"/>
    <lineage>
        <taxon>Bacteria</taxon>
        <taxon>Pseudomonadati</taxon>
        <taxon>Pseudomonadota</taxon>
        <taxon>Alphaproteobacteria</taxon>
        <taxon>Hyphomicrobiales</taxon>
        <taxon>Rhizobiaceae</taxon>
        <taxon>Rhizobium/Agrobacterium group</taxon>
        <taxon>Rhizobium</taxon>
    </lineage>
</organism>
<proteinExistence type="predicted"/>
<keyword evidence="3" id="KW-0614">Plasmid</keyword>
<dbReference type="SUPFAM" id="SSF53335">
    <property type="entry name" value="S-adenosyl-L-methionine-dependent methyltransferases"/>
    <property type="match status" value="1"/>
</dbReference>
<feature type="domain" description="Methyltransferase FkbM" evidence="2">
    <location>
        <begin position="79"/>
        <end position="240"/>
    </location>
</feature>
<keyword evidence="1" id="KW-0175">Coiled coil</keyword>
<dbReference type="Proteomes" id="UP000031368">
    <property type="component" value="Plasmid pRgalR602c"/>
</dbReference>
<dbReference type="GO" id="GO:0008168">
    <property type="term" value="F:methyltransferase activity"/>
    <property type="evidence" value="ECO:0007669"/>
    <property type="project" value="UniProtKB-KW"/>
</dbReference>
<dbReference type="HOGENOM" id="CLU_1041588_0_0_5"/>
<sequence>MPLRSLARYRPLRRVALHFLRTWGTRDITVRHHWWRDAPIRLNLYRHRGYWFKGKHREKHIMKTLAELAKPGDIVVELGGHIGYLSVHLAKIVGNDGTVIVFEPGPNNLPYLRTNTERFANIKIVEAACGDLDGPVEFWIEGLSGQNNSLDKNYKNFEQNRENAFSDALMESVTVEMMQLDTFLEETGLRPALLKIDVEGAEHRVLLGSSHCLANIRPLIVVEVTENFDDVARIFSENDYAIHDRSRPEWVCIPAERAGASQQVSQH</sequence>
<dbReference type="InterPro" id="IPR006342">
    <property type="entry name" value="FkbM_mtfrase"/>
</dbReference>
<gene>
    <name evidence="3" type="ORF">RGR602_PC01063</name>
</gene>
<name>A0A0B4XAT1_9HYPH</name>
<dbReference type="InterPro" id="IPR029063">
    <property type="entry name" value="SAM-dependent_MTases_sf"/>
</dbReference>
<keyword evidence="4" id="KW-1185">Reference proteome</keyword>
<evidence type="ECO:0000256" key="1">
    <source>
        <dbReference type="SAM" id="Coils"/>
    </source>
</evidence>
<accession>A0A0B4XAT1</accession>
<evidence type="ECO:0000313" key="4">
    <source>
        <dbReference type="Proteomes" id="UP000031368"/>
    </source>
</evidence>
<dbReference type="GO" id="GO:0032259">
    <property type="term" value="P:methylation"/>
    <property type="evidence" value="ECO:0007669"/>
    <property type="project" value="UniProtKB-KW"/>
</dbReference>
<dbReference type="PANTHER" id="PTHR34203:SF15">
    <property type="entry name" value="SLL1173 PROTEIN"/>
    <property type="match status" value="1"/>
</dbReference>
<geneLocation type="plasmid" evidence="3 4">
    <name>pRgalR602c</name>
</geneLocation>
<evidence type="ECO:0000259" key="2">
    <source>
        <dbReference type="Pfam" id="PF05050"/>
    </source>
</evidence>
<reference evidence="3 4" key="1">
    <citation type="submission" date="2013-11" db="EMBL/GenBank/DDBJ databases">
        <title>Complete genome sequence of Rhizobium gallicum bv. gallicum R602.</title>
        <authorList>
            <person name="Bustos P."/>
            <person name="Santamaria R.I."/>
            <person name="Lozano L."/>
            <person name="Acosta J.L."/>
            <person name="Ormeno-Orrillo E."/>
            <person name="Rogel M.A."/>
            <person name="Romero D."/>
            <person name="Cevallos M.A."/>
            <person name="Martinez-Romero E."/>
            <person name="Gonzalez V."/>
        </authorList>
    </citation>
    <scope>NUCLEOTIDE SEQUENCE [LARGE SCALE GENOMIC DNA]</scope>
    <source>
        <strain evidence="3 4">R602</strain>
        <plasmid evidence="3 4">pRgalR602c</plasmid>
    </source>
</reference>
<dbReference type="InterPro" id="IPR052514">
    <property type="entry name" value="SAM-dependent_MTase"/>
</dbReference>
<evidence type="ECO:0000313" key="3">
    <source>
        <dbReference type="EMBL" id="AJD45094.1"/>
    </source>
</evidence>
<dbReference type="AlphaFoldDB" id="A0A0B4XAT1"/>
<dbReference type="Gene3D" id="3.40.50.150">
    <property type="entry name" value="Vaccinia Virus protein VP39"/>
    <property type="match status" value="1"/>
</dbReference>
<dbReference type="KEGG" id="rga:RGR602_PC01063"/>
<keyword evidence="3" id="KW-0808">Transferase</keyword>
<dbReference type="Pfam" id="PF05050">
    <property type="entry name" value="Methyltransf_21"/>
    <property type="match status" value="1"/>
</dbReference>
<protein>
    <submittedName>
        <fullName evidence="3">FkbM family methyltransferase protein</fullName>
    </submittedName>
</protein>